<dbReference type="RefSeq" id="WP_186503556.1">
    <property type="nucleotide sequence ID" value="NZ_JACOGK010000023.1"/>
</dbReference>
<organism evidence="2 3">
    <name type="scientific">Megasphaera hominis</name>
    <dbReference type="NCBI Taxonomy" id="159836"/>
    <lineage>
        <taxon>Bacteria</taxon>
        <taxon>Bacillati</taxon>
        <taxon>Bacillota</taxon>
        <taxon>Negativicutes</taxon>
        <taxon>Veillonellales</taxon>
        <taxon>Veillonellaceae</taxon>
        <taxon>Megasphaera</taxon>
    </lineage>
</organism>
<evidence type="ECO:0000313" key="2">
    <source>
        <dbReference type="EMBL" id="MBC3537284.1"/>
    </source>
</evidence>
<evidence type="ECO:0000313" key="3">
    <source>
        <dbReference type="Proteomes" id="UP000606870"/>
    </source>
</evidence>
<sequence length="54" mass="6712">MIHNMTHHLKDFRKKFERDDDFEEFLFILTFSLFCLLFIRVLVAIYMGHWGLFE</sequence>
<evidence type="ECO:0000256" key="1">
    <source>
        <dbReference type="SAM" id="Phobius"/>
    </source>
</evidence>
<proteinExistence type="predicted"/>
<dbReference type="Proteomes" id="UP000606870">
    <property type="component" value="Unassembled WGS sequence"/>
</dbReference>
<reference evidence="2 3" key="1">
    <citation type="submission" date="2020-08" db="EMBL/GenBank/DDBJ databases">
        <authorList>
            <person name="Liu C."/>
            <person name="Sun Q."/>
        </authorList>
    </citation>
    <scope>NUCLEOTIDE SEQUENCE [LARGE SCALE GENOMIC DNA]</scope>
    <source>
        <strain evidence="2 3">NSJ-59</strain>
    </source>
</reference>
<keyword evidence="3" id="KW-1185">Reference proteome</keyword>
<name>A0ABR6VJ16_9FIRM</name>
<comment type="caution">
    <text evidence="2">The sequence shown here is derived from an EMBL/GenBank/DDBJ whole genome shotgun (WGS) entry which is preliminary data.</text>
</comment>
<keyword evidence="1" id="KW-1133">Transmembrane helix</keyword>
<keyword evidence="1" id="KW-0812">Transmembrane</keyword>
<dbReference type="EMBL" id="JACOGK010000023">
    <property type="protein sequence ID" value="MBC3537284.1"/>
    <property type="molecule type" value="Genomic_DNA"/>
</dbReference>
<keyword evidence="1" id="KW-0472">Membrane</keyword>
<feature type="transmembrane region" description="Helical" evidence="1">
    <location>
        <begin position="25"/>
        <end position="47"/>
    </location>
</feature>
<accession>A0ABR6VJ16</accession>
<gene>
    <name evidence="2" type="ORF">H8J70_08470</name>
</gene>
<protein>
    <submittedName>
        <fullName evidence="2">Uncharacterized protein</fullName>
    </submittedName>
</protein>